<evidence type="ECO:0000256" key="3">
    <source>
        <dbReference type="ARBA" id="ARBA00022475"/>
    </source>
</evidence>
<evidence type="ECO:0000313" key="10">
    <source>
        <dbReference type="EMBL" id="OJJ99303.1"/>
    </source>
</evidence>
<keyword evidence="6 8" id="KW-0472">Membrane</keyword>
<feature type="transmembrane region" description="Helical" evidence="8">
    <location>
        <begin position="185"/>
        <end position="204"/>
    </location>
</feature>
<dbReference type="PROSITE" id="PS50850">
    <property type="entry name" value="MFS"/>
    <property type="match status" value="1"/>
</dbReference>
<dbReference type="STRING" id="690307.A0A1L9WT28"/>
<dbReference type="Gene3D" id="1.20.1250.20">
    <property type="entry name" value="MFS general substrate transporter like domains"/>
    <property type="match status" value="1"/>
</dbReference>
<feature type="transmembrane region" description="Helical" evidence="8">
    <location>
        <begin position="216"/>
        <end position="237"/>
    </location>
</feature>
<dbReference type="AlphaFoldDB" id="A0A1L9WT28"/>
<dbReference type="RefSeq" id="XP_020055643.1">
    <property type="nucleotide sequence ID" value="XM_020197953.1"/>
</dbReference>
<feature type="domain" description="Major facilitator superfamily (MFS) profile" evidence="9">
    <location>
        <begin position="62"/>
        <end position="490"/>
    </location>
</feature>
<evidence type="ECO:0000256" key="8">
    <source>
        <dbReference type="SAM" id="Phobius"/>
    </source>
</evidence>
<dbReference type="InterPro" id="IPR011701">
    <property type="entry name" value="MFS"/>
</dbReference>
<feature type="transmembrane region" description="Helical" evidence="8">
    <location>
        <begin position="426"/>
        <end position="449"/>
    </location>
</feature>
<dbReference type="VEuPathDB" id="FungiDB:ASPACDRAFT_1870444"/>
<dbReference type="PANTHER" id="PTHR23502:SF186">
    <property type="entry name" value="MAJOR FACILITATOR SUPERFAMILY (MFS) PROFILE DOMAIN-CONTAINING PROTEIN"/>
    <property type="match status" value="1"/>
</dbReference>
<dbReference type="GeneID" id="30971767"/>
<evidence type="ECO:0000256" key="1">
    <source>
        <dbReference type="ARBA" id="ARBA00004651"/>
    </source>
</evidence>
<dbReference type="GO" id="GO:0022857">
    <property type="term" value="F:transmembrane transporter activity"/>
    <property type="evidence" value="ECO:0007669"/>
    <property type="project" value="InterPro"/>
</dbReference>
<feature type="transmembrane region" description="Helical" evidence="8">
    <location>
        <begin position="126"/>
        <end position="146"/>
    </location>
</feature>
<organism evidence="10 11">
    <name type="scientific">Aspergillus aculeatus (strain ATCC 16872 / CBS 172.66 / WB 5094)</name>
    <dbReference type="NCBI Taxonomy" id="690307"/>
    <lineage>
        <taxon>Eukaryota</taxon>
        <taxon>Fungi</taxon>
        <taxon>Dikarya</taxon>
        <taxon>Ascomycota</taxon>
        <taxon>Pezizomycotina</taxon>
        <taxon>Eurotiomycetes</taxon>
        <taxon>Eurotiomycetidae</taxon>
        <taxon>Eurotiales</taxon>
        <taxon>Aspergillaceae</taxon>
        <taxon>Aspergillus</taxon>
        <taxon>Aspergillus subgen. Circumdati</taxon>
    </lineage>
</organism>
<sequence length="515" mass="56524">MPADTSRISHLQLVLDPHYVPPQARSHPYTGIGTEDNPFRVNWLPDDECNPMTFSARRKWALNLLTAIGAFIVAFASSAYSGGLSQIGTELHANEETTLLGISTFLIGFAFGPLAWAPLSEVYGRRYILIASGAGLTAFLAGSGAARNMAMVLILRLLAGSLGSAPIAIAGGVIADLFPAQTRGFAFSMFVTAPFLGPVLGPVFGGFVAEYLGWRWIQWILTAISGAHLVLIALLLPETYAPLILKRRAERLTQLTGCLHVSSAGMRRQSNLRIILTRPWILLLREPIILLFSIYMALTYGTLYMLFAAYPIVFQQARGWSEGLGGLSFLGIMVGILASVPHLYWAHLRYRRILKLSTRPVLPEQRLPDCFAASLCLPIALFWFAWTDAPSTTHWIVPILAGIPFGYGCVMLFLPCFNYLVDSYTIYAASVLAVSAALRSLCGATFPLFTTRMYARLGLHWAASVPAFMALVCVPIPWLFYRYGARIRKRCPYAKEADAVMEQFRQASATTVPGG</sequence>
<dbReference type="InterPro" id="IPR036259">
    <property type="entry name" value="MFS_trans_sf"/>
</dbReference>
<dbReference type="OrthoDB" id="446368at2759"/>
<feature type="transmembrane region" description="Helical" evidence="8">
    <location>
        <begin position="461"/>
        <end position="481"/>
    </location>
</feature>
<keyword evidence="5 8" id="KW-1133">Transmembrane helix</keyword>
<evidence type="ECO:0000313" key="11">
    <source>
        <dbReference type="Proteomes" id="UP000184546"/>
    </source>
</evidence>
<dbReference type="EMBL" id="KV878978">
    <property type="protein sequence ID" value="OJJ99303.1"/>
    <property type="molecule type" value="Genomic_DNA"/>
</dbReference>
<evidence type="ECO:0000256" key="5">
    <source>
        <dbReference type="ARBA" id="ARBA00022989"/>
    </source>
</evidence>
<proteinExistence type="inferred from homology"/>
<comment type="similarity">
    <text evidence="7">Belongs to the major facilitator superfamily. DHA1 family. Polyamines/proton antiporter (TC 2.A.1.2.16) subfamily.</text>
</comment>
<dbReference type="GO" id="GO:0005886">
    <property type="term" value="C:plasma membrane"/>
    <property type="evidence" value="ECO:0007669"/>
    <property type="project" value="UniProtKB-SubCell"/>
</dbReference>
<dbReference type="PANTHER" id="PTHR23502">
    <property type="entry name" value="MAJOR FACILITATOR SUPERFAMILY"/>
    <property type="match status" value="1"/>
</dbReference>
<dbReference type="CDD" id="cd17323">
    <property type="entry name" value="MFS_Tpo1_MDR_like"/>
    <property type="match status" value="1"/>
</dbReference>
<feature type="transmembrane region" description="Helical" evidence="8">
    <location>
        <begin position="392"/>
        <end position="414"/>
    </location>
</feature>
<evidence type="ECO:0000256" key="7">
    <source>
        <dbReference type="ARBA" id="ARBA00038459"/>
    </source>
</evidence>
<feature type="transmembrane region" description="Helical" evidence="8">
    <location>
        <begin position="100"/>
        <end position="119"/>
    </location>
</feature>
<dbReference type="InterPro" id="IPR020846">
    <property type="entry name" value="MFS_dom"/>
</dbReference>
<comment type="subcellular location">
    <subcellularLocation>
        <location evidence="1">Cell membrane</location>
        <topology evidence="1">Multi-pass membrane protein</topology>
    </subcellularLocation>
</comment>
<accession>A0A1L9WT28</accession>
<evidence type="ECO:0000256" key="2">
    <source>
        <dbReference type="ARBA" id="ARBA00022448"/>
    </source>
</evidence>
<dbReference type="Pfam" id="PF07690">
    <property type="entry name" value="MFS_1"/>
    <property type="match status" value="1"/>
</dbReference>
<feature type="transmembrane region" description="Helical" evidence="8">
    <location>
        <begin position="288"/>
        <end position="312"/>
    </location>
</feature>
<keyword evidence="4 8" id="KW-0812">Transmembrane</keyword>
<feature type="transmembrane region" description="Helical" evidence="8">
    <location>
        <begin position="367"/>
        <end position="386"/>
    </location>
</feature>
<name>A0A1L9WT28_ASPA1</name>
<gene>
    <name evidence="10" type="ORF">ASPACDRAFT_1870444</name>
</gene>
<dbReference type="FunFam" id="1.20.1250.20:FF:000011">
    <property type="entry name" value="MFS multidrug transporter, putative"/>
    <property type="match status" value="1"/>
</dbReference>
<reference evidence="11" key="1">
    <citation type="journal article" date="2017" name="Genome Biol.">
        <title>Comparative genomics reveals high biological diversity and specific adaptations in the industrially and medically important fungal genus Aspergillus.</title>
        <authorList>
            <person name="de Vries R.P."/>
            <person name="Riley R."/>
            <person name="Wiebenga A."/>
            <person name="Aguilar-Osorio G."/>
            <person name="Amillis S."/>
            <person name="Uchima C.A."/>
            <person name="Anderluh G."/>
            <person name="Asadollahi M."/>
            <person name="Askin M."/>
            <person name="Barry K."/>
            <person name="Battaglia E."/>
            <person name="Bayram O."/>
            <person name="Benocci T."/>
            <person name="Braus-Stromeyer S.A."/>
            <person name="Caldana C."/>
            <person name="Canovas D."/>
            <person name="Cerqueira G.C."/>
            <person name="Chen F."/>
            <person name="Chen W."/>
            <person name="Choi C."/>
            <person name="Clum A."/>
            <person name="Dos Santos R.A."/>
            <person name="Damasio A.R."/>
            <person name="Diallinas G."/>
            <person name="Emri T."/>
            <person name="Fekete E."/>
            <person name="Flipphi M."/>
            <person name="Freyberg S."/>
            <person name="Gallo A."/>
            <person name="Gournas C."/>
            <person name="Habgood R."/>
            <person name="Hainaut M."/>
            <person name="Harispe M.L."/>
            <person name="Henrissat B."/>
            <person name="Hilden K.S."/>
            <person name="Hope R."/>
            <person name="Hossain A."/>
            <person name="Karabika E."/>
            <person name="Karaffa L."/>
            <person name="Karanyi Z."/>
            <person name="Krasevec N."/>
            <person name="Kuo A."/>
            <person name="Kusch H."/>
            <person name="LaButti K."/>
            <person name="Lagendijk E.L."/>
            <person name="Lapidus A."/>
            <person name="Levasseur A."/>
            <person name="Lindquist E."/>
            <person name="Lipzen A."/>
            <person name="Logrieco A.F."/>
            <person name="MacCabe A."/>
            <person name="Maekelae M.R."/>
            <person name="Malavazi I."/>
            <person name="Melin P."/>
            <person name="Meyer V."/>
            <person name="Mielnichuk N."/>
            <person name="Miskei M."/>
            <person name="Molnar A.P."/>
            <person name="Mule G."/>
            <person name="Ngan C.Y."/>
            <person name="Orejas M."/>
            <person name="Orosz E."/>
            <person name="Ouedraogo J.P."/>
            <person name="Overkamp K.M."/>
            <person name="Park H.-S."/>
            <person name="Perrone G."/>
            <person name="Piumi F."/>
            <person name="Punt P.J."/>
            <person name="Ram A.F."/>
            <person name="Ramon A."/>
            <person name="Rauscher S."/>
            <person name="Record E."/>
            <person name="Riano-Pachon D.M."/>
            <person name="Robert V."/>
            <person name="Roehrig J."/>
            <person name="Ruller R."/>
            <person name="Salamov A."/>
            <person name="Salih N.S."/>
            <person name="Samson R.A."/>
            <person name="Sandor E."/>
            <person name="Sanguinetti M."/>
            <person name="Schuetze T."/>
            <person name="Sepcic K."/>
            <person name="Shelest E."/>
            <person name="Sherlock G."/>
            <person name="Sophianopoulou V."/>
            <person name="Squina F.M."/>
            <person name="Sun H."/>
            <person name="Susca A."/>
            <person name="Todd R.B."/>
            <person name="Tsang A."/>
            <person name="Unkles S.E."/>
            <person name="van de Wiele N."/>
            <person name="van Rossen-Uffink D."/>
            <person name="Oliveira J.V."/>
            <person name="Vesth T.C."/>
            <person name="Visser J."/>
            <person name="Yu J.-H."/>
            <person name="Zhou M."/>
            <person name="Andersen M.R."/>
            <person name="Archer D.B."/>
            <person name="Baker S.E."/>
            <person name="Benoit I."/>
            <person name="Brakhage A.A."/>
            <person name="Braus G.H."/>
            <person name="Fischer R."/>
            <person name="Frisvad J.C."/>
            <person name="Goldman G.H."/>
            <person name="Houbraken J."/>
            <person name="Oakley B."/>
            <person name="Pocsi I."/>
            <person name="Scazzocchio C."/>
            <person name="Seiboth B."/>
            <person name="vanKuyk P.A."/>
            <person name="Wortman J."/>
            <person name="Dyer P.S."/>
            <person name="Grigoriev I.V."/>
        </authorList>
    </citation>
    <scope>NUCLEOTIDE SEQUENCE [LARGE SCALE GENOMIC DNA]</scope>
    <source>
        <strain evidence="11">ATCC 16872 / CBS 172.66 / WB 5094</strain>
    </source>
</reference>
<keyword evidence="3" id="KW-1003">Cell membrane</keyword>
<evidence type="ECO:0000256" key="4">
    <source>
        <dbReference type="ARBA" id="ARBA00022692"/>
    </source>
</evidence>
<feature type="transmembrane region" description="Helical" evidence="8">
    <location>
        <begin position="324"/>
        <end position="346"/>
    </location>
</feature>
<evidence type="ECO:0000256" key="6">
    <source>
        <dbReference type="ARBA" id="ARBA00023136"/>
    </source>
</evidence>
<dbReference type="Proteomes" id="UP000184546">
    <property type="component" value="Unassembled WGS sequence"/>
</dbReference>
<feature type="transmembrane region" description="Helical" evidence="8">
    <location>
        <begin position="152"/>
        <end position="178"/>
    </location>
</feature>
<keyword evidence="2" id="KW-0813">Transport</keyword>
<dbReference type="SUPFAM" id="SSF103473">
    <property type="entry name" value="MFS general substrate transporter"/>
    <property type="match status" value="1"/>
</dbReference>
<dbReference type="OMA" id="YMSLTNY"/>
<evidence type="ECO:0000259" key="9">
    <source>
        <dbReference type="PROSITE" id="PS50850"/>
    </source>
</evidence>
<feature type="transmembrane region" description="Helical" evidence="8">
    <location>
        <begin position="60"/>
        <end position="80"/>
    </location>
</feature>
<protein>
    <recommendedName>
        <fullName evidence="9">Major facilitator superfamily (MFS) profile domain-containing protein</fullName>
    </recommendedName>
</protein>
<keyword evidence="11" id="KW-1185">Reference proteome</keyword>